<proteinExistence type="predicted"/>
<accession>A0A4P2VMV2</accession>
<reference evidence="6 7" key="1">
    <citation type="submission" date="2018-12" db="EMBL/GenBank/DDBJ databases">
        <title>Rubrispira sanarue gen. nov., sp., nov., a member of the order Silvanigrellales, isolated from a brackish lake in Hamamatsu Japan.</title>
        <authorList>
            <person name="Maejima Y."/>
            <person name="Iino T."/>
            <person name="Muraguchi Y."/>
            <person name="Fukuda K."/>
            <person name="Nojiri H."/>
            <person name="Ohkuma M."/>
            <person name="Moriuchi R."/>
            <person name="Dohra H."/>
            <person name="Kimbara K."/>
            <person name="Shintani M."/>
        </authorList>
    </citation>
    <scope>NUCLEOTIDE SEQUENCE [LARGE SCALE GENOMIC DNA]</scope>
    <source>
        <strain evidence="6 7">RF1110005</strain>
    </source>
</reference>
<keyword evidence="3 5" id="KW-1133">Transmembrane helix</keyword>
<dbReference type="PIRSF" id="PIRSF006060">
    <property type="entry name" value="AA_transporter"/>
    <property type="match status" value="1"/>
</dbReference>
<comment type="subcellular location">
    <subcellularLocation>
        <location evidence="1">Membrane</location>
        <topology evidence="1">Multi-pass membrane protein</topology>
    </subcellularLocation>
</comment>
<feature type="transmembrane region" description="Helical" evidence="5">
    <location>
        <begin position="39"/>
        <end position="61"/>
    </location>
</feature>
<keyword evidence="4 5" id="KW-0472">Membrane</keyword>
<feature type="transmembrane region" description="Helical" evidence="5">
    <location>
        <begin position="82"/>
        <end position="104"/>
    </location>
</feature>
<dbReference type="InterPro" id="IPR052962">
    <property type="entry name" value="AA_Transporter_AGT"/>
</dbReference>
<dbReference type="GO" id="GO:0016020">
    <property type="term" value="C:membrane"/>
    <property type="evidence" value="ECO:0007669"/>
    <property type="project" value="UniProtKB-SubCell"/>
</dbReference>
<name>A0A4P2VMV2_FLUSA</name>
<gene>
    <name evidence="6" type="ORF">JCM31447_12820</name>
</gene>
<dbReference type="EMBL" id="AP019368">
    <property type="protein sequence ID" value="BBH52839.1"/>
    <property type="molecule type" value="Genomic_DNA"/>
</dbReference>
<sequence length="538" mass="58403">MKLKRSIGWFGIMCASLGGIVGSGWLFGSLYAAQMAGPASIIAWLIGGFGTIFLALTFAELSAMFPISGGVAAFPIFTHGKLVGFILTWLTWITYVVSISQEVQSTVLYMGHLFPSLVQKVDNVSVFTSFGFVMCFCTMLFVILLNSFGAKFLANANSLISVWKLIVPFAVVIVFLLTSHNSDNMGLTSTSTQEFAPYGISGILSAVALAGVVYSYCGFQHAALLAGEAKRPQRDIPLALIGSIVICMVLYVGLQYAFIAALPESALANGWSKIAFAGDAGPLAGLAANLGVIWLVTVLYIDAVVSPLGTGVLYVASSARIVQTMSQSGNSPKFFSKIAKSGIPMRAIFLNFVVAMLAFLPFDGWKSIVSFLSAALIFSFAVGPICLVALRKQQPERNRPFKLPFYQLTSFIAFYICNLMIYWSGWTVVWKLSLTVTVGLTVFLLTNFLNRSRIDPEHIATKLDFKCALWLYPYMGVFTILSYFGSFQGGTKDIPLGIDFICMAVFSFVIFYMSQALCLPKAESDRNTASLLAKKKSA</sequence>
<evidence type="ECO:0000256" key="5">
    <source>
        <dbReference type="SAM" id="Phobius"/>
    </source>
</evidence>
<feature type="transmembrane region" description="Helical" evidence="5">
    <location>
        <begin position="7"/>
        <end position="27"/>
    </location>
</feature>
<dbReference type="PANTHER" id="PTHR47547">
    <property type="match status" value="1"/>
</dbReference>
<feature type="transmembrane region" description="Helical" evidence="5">
    <location>
        <begin position="158"/>
        <end position="178"/>
    </location>
</feature>
<dbReference type="Pfam" id="PF13520">
    <property type="entry name" value="AA_permease_2"/>
    <property type="match status" value="1"/>
</dbReference>
<keyword evidence="2 5" id="KW-0812">Transmembrane</keyword>
<feature type="transmembrane region" description="Helical" evidence="5">
    <location>
        <begin position="292"/>
        <end position="316"/>
    </location>
</feature>
<dbReference type="OrthoDB" id="9804700at2"/>
<keyword evidence="7" id="KW-1185">Reference proteome</keyword>
<organism evidence="6 7">
    <name type="scientific">Fluviispira sanaruensis</name>
    <dbReference type="NCBI Taxonomy" id="2493639"/>
    <lineage>
        <taxon>Bacteria</taxon>
        <taxon>Pseudomonadati</taxon>
        <taxon>Bdellovibrionota</taxon>
        <taxon>Oligoflexia</taxon>
        <taxon>Silvanigrellales</taxon>
        <taxon>Silvanigrellaceae</taxon>
        <taxon>Fluviispira</taxon>
    </lineage>
</organism>
<dbReference type="Proteomes" id="UP000291236">
    <property type="component" value="Chromosome"/>
</dbReference>
<feature type="transmembrane region" description="Helical" evidence="5">
    <location>
        <begin position="343"/>
        <end position="362"/>
    </location>
</feature>
<feature type="transmembrane region" description="Helical" evidence="5">
    <location>
        <begin position="368"/>
        <end position="391"/>
    </location>
</feature>
<feature type="transmembrane region" description="Helical" evidence="5">
    <location>
        <begin position="429"/>
        <end position="449"/>
    </location>
</feature>
<dbReference type="AlphaFoldDB" id="A0A4P2VMV2"/>
<evidence type="ECO:0000313" key="6">
    <source>
        <dbReference type="EMBL" id="BBH52839.1"/>
    </source>
</evidence>
<dbReference type="InterPro" id="IPR002293">
    <property type="entry name" value="AA/rel_permease1"/>
</dbReference>
<feature type="transmembrane region" description="Helical" evidence="5">
    <location>
        <begin position="238"/>
        <end position="262"/>
    </location>
</feature>
<dbReference type="RefSeq" id="WP_130607661.1">
    <property type="nucleotide sequence ID" value="NZ_AP019368.1"/>
</dbReference>
<evidence type="ECO:0000256" key="3">
    <source>
        <dbReference type="ARBA" id="ARBA00022989"/>
    </source>
</evidence>
<evidence type="ECO:0000256" key="1">
    <source>
        <dbReference type="ARBA" id="ARBA00004141"/>
    </source>
</evidence>
<dbReference type="GO" id="GO:0022857">
    <property type="term" value="F:transmembrane transporter activity"/>
    <property type="evidence" value="ECO:0007669"/>
    <property type="project" value="InterPro"/>
</dbReference>
<feature type="transmembrane region" description="Helical" evidence="5">
    <location>
        <begin position="494"/>
        <end position="513"/>
    </location>
</feature>
<feature type="transmembrane region" description="Helical" evidence="5">
    <location>
        <begin position="198"/>
        <end position="217"/>
    </location>
</feature>
<evidence type="ECO:0000313" key="7">
    <source>
        <dbReference type="Proteomes" id="UP000291236"/>
    </source>
</evidence>
<feature type="transmembrane region" description="Helical" evidence="5">
    <location>
        <begin position="403"/>
        <end position="423"/>
    </location>
</feature>
<evidence type="ECO:0000256" key="4">
    <source>
        <dbReference type="ARBA" id="ARBA00023136"/>
    </source>
</evidence>
<feature type="transmembrane region" description="Helical" evidence="5">
    <location>
        <begin position="124"/>
        <end position="146"/>
    </location>
</feature>
<dbReference type="KEGG" id="sbf:JCM31447_12820"/>
<protein>
    <submittedName>
        <fullName evidence="6">APC family permease</fullName>
    </submittedName>
</protein>
<dbReference type="PANTHER" id="PTHR47547:SF1">
    <property type="entry name" value="ASPARTATE-PROTON SYMPORTER"/>
    <property type="match status" value="1"/>
</dbReference>
<evidence type="ECO:0000256" key="2">
    <source>
        <dbReference type="ARBA" id="ARBA00022692"/>
    </source>
</evidence>
<feature type="transmembrane region" description="Helical" evidence="5">
    <location>
        <begin position="469"/>
        <end position="488"/>
    </location>
</feature>
<dbReference type="Gene3D" id="1.20.1740.10">
    <property type="entry name" value="Amino acid/polyamine transporter I"/>
    <property type="match status" value="1"/>
</dbReference>